<dbReference type="OrthoDB" id="2150604at2759"/>
<gene>
    <name evidence="1" type="ORF">CANVERA_P3387</name>
</gene>
<protein>
    <recommendedName>
        <fullName evidence="3">Alcohol acetyltransferase</fullName>
    </recommendedName>
</protein>
<dbReference type="PANTHER" id="PTHR28037:SF1">
    <property type="entry name" value="ALCOHOL O-ACETYLTRANSFERASE 1-RELATED"/>
    <property type="match status" value="1"/>
</dbReference>
<name>A0A9W4TYX4_9ASCO</name>
<dbReference type="InterPro" id="IPR052058">
    <property type="entry name" value="Alcohol_O-acetyltransferase"/>
</dbReference>
<reference evidence="1" key="1">
    <citation type="submission" date="2022-12" db="EMBL/GenBank/DDBJ databases">
        <authorList>
            <person name="Brejova B."/>
        </authorList>
    </citation>
    <scope>NUCLEOTIDE SEQUENCE</scope>
</reference>
<dbReference type="GO" id="GO:0008080">
    <property type="term" value="F:N-acetyltransferase activity"/>
    <property type="evidence" value="ECO:0007669"/>
    <property type="project" value="TreeGrafter"/>
</dbReference>
<dbReference type="Proteomes" id="UP001152885">
    <property type="component" value="Unassembled WGS sequence"/>
</dbReference>
<proteinExistence type="predicted"/>
<organism evidence="1 2">
    <name type="scientific">Candida verbasci</name>
    <dbReference type="NCBI Taxonomy" id="1227364"/>
    <lineage>
        <taxon>Eukaryota</taxon>
        <taxon>Fungi</taxon>
        <taxon>Dikarya</taxon>
        <taxon>Ascomycota</taxon>
        <taxon>Saccharomycotina</taxon>
        <taxon>Pichiomycetes</taxon>
        <taxon>Debaryomycetaceae</taxon>
        <taxon>Candida/Lodderomyces clade</taxon>
        <taxon>Candida</taxon>
    </lineage>
</organism>
<evidence type="ECO:0000313" key="2">
    <source>
        <dbReference type="Proteomes" id="UP001152885"/>
    </source>
</evidence>
<keyword evidence="2" id="KW-1185">Reference proteome</keyword>
<dbReference type="InterPro" id="IPR010828">
    <property type="entry name" value="Atf2/Sli1-like"/>
</dbReference>
<dbReference type="Pfam" id="PF07247">
    <property type="entry name" value="AATase"/>
    <property type="match status" value="1"/>
</dbReference>
<dbReference type="PANTHER" id="PTHR28037">
    <property type="entry name" value="ALCOHOL O-ACETYLTRANSFERASE 1-RELATED"/>
    <property type="match status" value="1"/>
</dbReference>
<dbReference type="EMBL" id="CANTUO010000003">
    <property type="protein sequence ID" value="CAI5758877.1"/>
    <property type="molecule type" value="Genomic_DNA"/>
</dbReference>
<comment type="caution">
    <text evidence="1">The sequence shown here is derived from an EMBL/GenBank/DDBJ whole genome shotgun (WGS) entry which is preliminary data.</text>
</comment>
<dbReference type="AlphaFoldDB" id="A0A9W4TYX4"/>
<accession>A0A9W4TYX4</accession>
<evidence type="ECO:0008006" key="3">
    <source>
        <dbReference type="Google" id="ProtNLM"/>
    </source>
</evidence>
<evidence type="ECO:0000313" key="1">
    <source>
        <dbReference type="EMBL" id="CAI5758877.1"/>
    </source>
</evidence>
<sequence length="483" mass="55926">MSNGDVLISRPLSISENFFRSRTASGHYRSFAVSSTYNQNLNNLSLFYKALRKTILEYHILICNVQFKGQYVYQPLENIKLENILQFNTDVQYLRNGVVTESFMKKVNEITFNLYTQDPLFKLVLVGDYNLVCIFEHTIADGVVGNYFHEIFLQNLAYCDDTNNDVFAVSFGDVPEEISLDTTIFNFSKDLKFIKNSLPPPLDLFMEDIDLDYTYNNPDFFERVIPQCYKRWNGRFDAINTHEISFKVINFNLEETKQILNACKKHNVTLTSYIVVIEALTLQPIFGDNYTVHKVAMALRRHIQKDKAPIEYQQILSDPNYKILGTSAHMGFGNNIPPLKKFSWNAVKEVNDNILQSTKNKRALNQMKGWKDKGDLLDPTNQSFFDSQLNKPKADHVKFSNLGLIKLPEYKVKDKKIWKIENMIFWQDMAPYSAEFMLSAVSTPLGGLNFVLSYYDYTFDDIPGDNFDKYIIQLHDNMLNCAS</sequence>